<dbReference type="Pfam" id="PF01535">
    <property type="entry name" value="PPR"/>
    <property type="match status" value="2"/>
</dbReference>
<sequence length="539" mass="60324">CSFLFRAQIKGKIVKFRHRTRRRHSTMTAATLRSHRPLLHRLDQSLSIVPHITSILQSLDPQNPKTHQNPDPSILNQFSPHLNPDLVIDVVKSQTSPYHALFFFTWASGPAALPNSYRLPHFCYIAITDKLLSHKLFSLAADLLKTHDRFSDFMVGVLVKAQKVGTAWGYFGQVVIKTGLVKPDVSTYTTMIRGFCQTGMIWDAEKLFDELPVVKNSIAYNVMLDGLCKKGLVEKARKLLDRMAQDESCSPNTISYTTLIDGYFKRREFENALNCFNEMVSVVNCEPNVLTYNALINGLCLNGLVDEAKKTMCKMRLGGLRESIAAHTSLLKGYCIANRSREAIQHFREMLDLGMILDEKSYTVIVKEYCKLGRVDEAVEILREMRAKGIKPGTASLNAILKSYVRFRDFEKAIDFLRRMACPNFVSYSEVIIGLVRAGGSMKDVDMVVGQMARNGYGLDTTLYGLLIEGYCGEGDMVKAISVFEEMVGKGFVVGKGCLEVLVKELRSRGLLSEVESVIGLLRSSCGACDVEAYESVLN</sequence>
<dbReference type="SUPFAM" id="SSF81901">
    <property type="entry name" value="HCP-like"/>
    <property type="match status" value="1"/>
</dbReference>
<keyword evidence="5" id="KW-1185">Reference proteome</keyword>
<dbReference type="Pfam" id="PF13041">
    <property type="entry name" value="PPR_2"/>
    <property type="match status" value="2"/>
</dbReference>
<accession>A0A5A7PSW0</accession>
<evidence type="ECO:0000256" key="2">
    <source>
        <dbReference type="ARBA" id="ARBA00022737"/>
    </source>
</evidence>
<evidence type="ECO:0000313" key="4">
    <source>
        <dbReference type="EMBL" id="GER35387.1"/>
    </source>
</evidence>
<dbReference type="PROSITE" id="PS51375">
    <property type="entry name" value="PPR"/>
    <property type="match status" value="7"/>
</dbReference>
<feature type="repeat" description="PPR" evidence="3">
    <location>
        <begin position="252"/>
        <end position="282"/>
    </location>
</feature>
<protein>
    <submittedName>
        <fullName evidence="4">Pentatricopeptide repeat-containing protein</fullName>
    </submittedName>
</protein>
<gene>
    <name evidence="4" type="ORF">STAS_11661</name>
</gene>
<dbReference type="AlphaFoldDB" id="A0A5A7PSW0"/>
<comment type="caution">
    <text evidence="4">The sequence shown here is derived from an EMBL/GenBank/DDBJ whole genome shotgun (WGS) entry which is preliminary data.</text>
</comment>
<feature type="repeat" description="PPR" evidence="3">
    <location>
        <begin position="460"/>
        <end position="494"/>
    </location>
</feature>
<comment type="similarity">
    <text evidence="1">Belongs to the PPR family. P subfamily.</text>
</comment>
<name>A0A5A7PSW0_STRAF</name>
<feature type="repeat" description="PPR" evidence="3">
    <location>
        <begin position="358"/>
        <end position="392"/>
    </location>
</feature>
<dbReference type="Proteomes" id="UP000325081">
    <property type="component" value="Unassembled WGS sequence"/>
</dbReference>
<feature type="repeat" description="PPR" evidence="3">
    <location>
        <begin position="184"/>
        <end position="214"/>
    </location>
</feature>
<dbReference type="Pfam" id="PF12854">
    <property type="entry name" value="PPR_1"/>
    <property type="match status" value="2"/>
</dbReference>
<reference evidence="5" key="1">
    <citation type="journal article" date="2019" name="Curr. Biol.">
        <title>Genome Sequence of Striga asiatica Provides Insight into the Evolution of Plant Parasitism.</title>
        <authorList>
            <person name="Yoshida S."/>
            <person name="Kim S."/>
            <person name="Wafula E.K."/>
            <person name="Tanskanen J."/>
            <person name="Kim Y.M."/>
            <person name="Honaas L."/>
            <person name="Yang Z."/>
            <person name="Spallek T."/>
            <person name="Conn C.E."/>
            <person name="Ichihashi Y."/>
            <person name="Cheong K."/>
            <person name="Cui S."/>
            <person name="Der J.P."/>
            <person name="Gundlach H."/>
            <person name="Jiao Y."/>
            <person name="Hori C."/>
            <person name="Ishida J.K."/>
            <person name="Kasahara H."/>
            <person name="Kiba T."/>
            <person name="Kim M.S."/>
            <person name="Koo N."/>
            <person name="Laohavisit A."/>
            <person name="Lee Y.H."/>
            <person name="Lumba S."/>
            <person name="McCourt P."/>
            <person name="Mortimer J.C."/>
            <person name="Mutuku J.M."/>
            <person name="Nomura T."/>
            <person name="Sasaki-Sekimoto Y."/>
            <person name="Seto Y."/>
            <person name="Wang Y."/>
            <person name="Wakatake T."/>
            <person name="Sakakibara H."/>
            <person name="Demura T."/>
            <person name="Yamaguchi S."/>
            <person name="Yoneyama K."/>
            <person name="Manabe R.I."/>
            <person name="Nelson D.C."/>
            <person name="Schulman A.H."/>
            <person name="Timko M.P."/>
            <person name="dePamphilis C.W."/>
            <person name="Choi D."/>
            <person name="Shirasu K."/>
        </authorList>
    </citation>
    <scope>NUCLEOTIDE SEQUENCE [LARGE SCALE GENOMIC DNA]</scope>
    <source>
        <strain evidence="5">cv. UVA1</strain>
    </source>
</reference>
<keyword evidence="2" id="KW-0677">Repeat</keyword>
<dbReference type="NCBIfam" id="TIGR00756">
    <property type="entry name" value="PPR"/>
    <property type="match status" value="7"/>
</dbReference>
<dbReference type="InterPro" id="IPR011990">
    <property type="entry name" value="TPR-like_helical_dom_sf"/>
</dbReference>
<dbReference type="Gene3D" id="1.25.40.10">
    <property type="entry name" value="Tetratricopeptide repeat domain"/>
    <property type="match status" value="4"/>
</dbReference>
<dbReference type="EMBL" id="BKCP01004961">
    <property type="protein sequence ID" value="GER35387.1"/>
    <property type="molecule type" value="Genomic_DNA"/>
</dbReference>
<feature type="repeat" description="PPR" evidence="3">
    <location>
        <begin position="216"/>
        <end position="251"/>
    </location>
</feature>
<dbReference type="OrthoDB" id="185373at2759"/>
<organism evidence="4 5">
    <name type="scientific">Striga asiatica</name>
    <name type="common">Asiatic witchweed</name>
    <name type="synonym">Buchnera asiatica</name>
    <dbReference type="NCBI Taxonomy" id="4170"/>
    <lineage>
        <taxon>Eukaryota</taxon>
        <taxon>Viridiplantae</taxon>
        <taxon>Streptophyta</taxon>
        <taxon>Embryophyta</taxon>
        <taxon>Tracheophyta</taxon>
        <taxon>Spermatophyta</taxon>
        <taxon>Magnoliopsida</taxon>
        <taxon>eudicotyledons</taxon>
        <taxon>Gunneridae</taxon>
        <taxon>Pentapetalae</taxon>
        <taxon>asterids</taxon>
        <taxon>lamiids</taxon>
        <taxon>Lamiales</taxon>
        <taxon>Orobanchaceae</taxon>
        <taxon>Buchnereae</taxon>
        <taxon>Striga</taxon>
    </lineage>
</organism>
<evidence type="ECO:0000256" key="1">
    <source>
        <dbReference type="ARBA" id="ARBA00007626"/>
    </source>
</evidence>
<feature type="repeat" description="PPR" evidence="3">
    <location>
        <begin position="288"/>
        <end position="322"/>
    </location>
</feature>
<proteinExistence type="inferred from homology"/>
<dbReference type="InterPro" id="IPR002885">
    <property type="entry name" value="PPR_rpt"/>
</dbReference>
<feature type="repeat" description="PPR" evidence="3">
    <location>
        <begin position="323"/>
        <end position="357"/>
    </location>
</feature>
<evidence type="ECO:0000313" key="5">
    <source>
        <dbReference type="Proteomes" id="UP000325081"/>
    </source>
</evidence>
<dbReference type="PANTHER" id="PTHR47447:SF28">
    <property type="entry name" value="PENTACOTRIPEPTIDE-REPEAT REGION OF PRORP DOMAIN-CONTAINING PROTEIN"/>
    <property type="match status" value="1"/>
</dbReference>
<evidence type="ECO:0000256" key="3">
    <source>
        <dbReference type="PROSITE-ProRule" id="PRU00708"/>
    </source>
</evidence>
<feature type="non-terminal residue" evidence="4">
    <location>
        <position position="1"/>
    </location>
</feature>
<dbReference type="PANTHER" id="PTHR47447">
    <property type="entry name" value="OS03G0856100 PROTEIN"/>
    <property type="match status" value="1"/>
</dbReference>